<dbReference type="EMBL" id="FWYF01000002">
    <property type="protein sequence ID" value="SMD34230.1"/>
    <property type="molecule type" value="Genomic_DNA"/>
</dbReference>
<dbReference type="CDD" id="cd02870">
    <property type="entry name" value="PseudoU_synth_RsuA_like"/>
    <property type="match status" value="1"/>
</dbReference>
<dbReference type="EC" id="5.4.99.-" evidence="4"/>
<dbReference type="Proteomes" id="UP000192472">
    <property type="component" value="Unassembled WGS sequence"/>
</dbReference>
<dbReference type="GO" id="GO:0000455">
    <property type="term" value="P:enzyme-directed rRNA pseudouridine synthesis"/>
    <property type="evidence" value="ECO:0007669"/>
    <property type="project" value="UniProtKB-ARBA"/>
</dbReference>
<dbReference type="GO" id="GO:0003723">
    <property type="term" value="F:RNA binding"/>
    <property type="evidence" value="ECO:0007669"/>
    <property type="project" value="UniProtKB-KW"/>
</dbReference>
<dbReference type="NCBIfam" id="TIGR00093">
    <property type="entry name" value="pseudouridine synthase"/>
    <property type="match status" value="1"/>
</dbReference>
<dbReference type="InterPro" id="IPR036986">
    <property type="entry name" value="S4_RNA-bd_sf"/>
</dbReference>
<evidence type="ECO:0000256" key="3">
    <source>
        <dbReference type="PROSITE-ProRule" id="PRU00182"/>
    </source>
</evidence>
<accession>A0A1W2GC31</accession>
<dbReference type="Gene3D" id="3.30.70.1560">
    <property type="entry name" value="Alpha-L RNA-binding motif"/>
    <property type="match status" value="1"/>
</dbReference>
<dbReference type="InterPro" id="IPR042092">
    <property type="entry name" value="PsdUridine_s_RsuA/RluB/E/F_cat"/>
</dbReference>
<comment type="similarity">
    <text evidence="1 4">Belongs to the pseudouridine synthase RsuA family.</text>
</comment>
<dbReference type="InterPro" id="IPR020094">
    <property type="entry name" value="TruA/RsuA/RluB/E/F_N"/>
</dbReference>
<dbReference type="InterPro" id="IPR050343">
    <property type="entry name" value="RsuA_PseudoU_synthase"/>
</dbReference>
<dbReference type="Pfam" id="PF01479">
    <property type="entry name" value="S4"/>
    <property type="match status" value="1"/>
</dbReference>
<gene>
    <name evidence="6" type="ORF">SAMN04488029_1909</name>
</gene>
<dbReference type="GO" id="GO:0120159">
    <property type="term" value="F:rRNA pseudouridine synthase activity"/>
    <property type="evidence" value="ECO:0007669"/>
    <property type="project" value="UniProtKB-ARBA"/>
</dbReference>
<dbReference type="PROSITE" id="PS50889">
    <property type="entry name" value="S4"/>
    <property type="match status" value="1"/>
</dbReference>
<reference evidence="6 7" key="1">
    <citation type="submission" date="2017-04" db="EMBL/GenBank/DDBJ databases">
        <authorList>
            <person name="Afonso C.L."/>
            <person name="Miller P.J."/>
            <person name="Scott M.A."/>
            <person name="Spackman E."/>
            <person name="Goraichik I."/>
            <person name="Dimitrov K.M."/>
            <person name="Suarez D.L."/>
            <person name="Swayne D.E."/>
        </authorList>
    </citation>
    <scope>NUCLEOTIDE SEQUENCE [LARGE SCALE GENOMIC DNA]</scope>
    <source>
        <strain evidence="6 7">DSM 26133</strain>
    </source>
</reference>
<dbReference type="PROSITE" id="PS01149">
    <property type="entry name" value="PSI_RSU"/>
    <property type="match status" value="1"/>
</dbReference>
<dbReference type="STRING" id="692418.SAMN04488029_1909"/>
<dbReference type="Gene3D" id="3.10.290.10">
    <property type="entry name" value="RNA-binding S4 domain"/>
    <property type="match status" value="1"/>
</dbReference>
<feature type="domain" description="RNA-binding S4" evidence="5">
    <location>
        <begin position="42"/>
        <end position="101"/>
    </location>
</feature>
<dbReference type="SUPFAM" id="SSF55120">
    <property type="entry name" value="Pseudouridine synthase"/>
    <property type="match status" value="1"/>
</dbReference>
<keyword evidence="2 4" id="KW-0413">Isomerase</keyword>
<evidence type="ECO:0000256" key="1">
    <source>
        <dbReference type="ARBA" id="ARBA00008348"/>
    </source>
</evidence>
<dbReference type="InterPro" id="IPR018496">
    <property type="entry name" value="PsdUridine_synth_RsuA/RluB_CS"/>
</dbReference>
<dbReference type="InterPro" id="IPR002942">
    <property type="entry name" value="S4_RNA-bd"/>
</dbReference>
<protein>
    <recommendedName>
        <fullName evidence="4">Pseudouridine synthase</fullName>
        <ecNumber evidence="4">5.4.99.-</ecNumber>
    </recommendedName>
</protein>
<name>A0A1W2GC31_REIFA</name>
<dbReference type="AlphaFoldDB" id="A0A1W2GC31"/>
<proteinExistence type="inferred from homology"/>
<keyword evidence="7" id="KW-1185">Reference proteome</keyword>
<dbReference type="CDD" id="cd00165">
    <property type="entry name" value="S4"/>
    <property type="match status" value="1"/>
</dbReference>
<evidence type="ECO:0000313" key="6">
    <source>
        <dbReference type="EMBL" id="SMD34230.1"/>
    </source>
</evidence>
<organism evidence="6 7">
    <name type="scientific">Reichenbachiella faecimaris</name>
    <dbReference type="NCBI Taxonomy" id="692418"/>
    <lineage>
        <taxon>Bacteria</taxon>
        <taxon>Pseudomonadati</taxon>
        <taxon>Bacteroidota</taxon>
        <taxon>Cytophagia</taxon>
        <taxon>Cytophagales</taxon>
        <taxon>Reichenbachiellaceae</taxon>
        <taxon>Reichenbachiella</taxon>
    </lineage>
</organism>
<evidence type="ECO:0000259" key="5">
    <source>
        <dbReference type="SMART" id="SM00363"/>
    </source>
</evidence>
<dbReference type="Gene3D" id="3.30.70.580">
    <property type="entry name" value="Pseudouridine synthase I, catalytic domain, N-terminal subdomain"/>
    <property type="match status" value="1"/>
</dbReference>
<dbReference type="SMART" id="SM00363">
    <property type="entry name" value="S4"/>
    <property type="match status" value="1"/>
</dbReference>
<dbReference type="FunFam" id="3.10.290.10:FF:000003">
    <property type="entry name" value="Pseudouridine synthase"/>
    <property type="match status" value="1"/>
</dbReference>
<dbReference type="InterPro" id="IPR006145">
    <property type="entry name" value="PsdUridine_synth_RsuA/RluA"/>
</dbReference>
<dbReference type="SUPFAM" id="SSF55174">
    <property type="entry name" value="Alpha-L RNA-binding motif"/>
    <property type="match status" value="1"/>
</dbReference>
<evidence type="ECO:0000313" key="7">
    <source>
        <dbReference type="Proteomes" id="UP000192472"/>
    </source>
</evidence>
<sequence length="274" mass="31305">MVFDNLVFDTFAGIIITMRKRTNPKGRQNKPEPQHAALSYPARLNKFISNAGICSRRDADLLIAEGKIKINDKVVTELGTKVEHGDEVKFNGKVIKPQSYAYILLNKPKDYITTMDDPENRKTVMQLIKGATESRIYPVGRLDRNTTGLLLFTNDGDLSQKLTHPSYKIKKIYQVELDKPITAYHLEQIANGIKLEDGEVTVDDIAVLTPDKKSIGIQIHVGKNRIVRRIFEHFEYEVVKLDRTMYGQLTKKELPKGKWRNLTEREVVVLKNLT</sequence>
<dbReference type="InterPro" id="IPR020103">
    <property type="entry name" value="PsdUridine_synth_cat_dom_sf"/>
</dbReference>
<evidence type="ECO:0000256" key="2">
    <source>
        <dbReference type="ARBA" id="ARBA00023235"/>
    </source>
</evidence>
<dbReference type="Pfam" id="PF00849">
    <property type="entry name" value="PseudoU_synth_2"/>
    <property type="match status" value="1"/>
</dbReference>
<dbReference type="InterPro" id="IPR000748">
    <property type="entry name" value="PsdUridine_synth_RsuA/RluB/E/F"/>
</dbReference>
<keyword evidence="3" id="KW-0694">RNA-binding</keyword>
<dbReference type="PANTHER" id="PTHR47683">
    <property type="entry name" value="PSEUDOURIDINE SYNTHASE FAMILY PROTEIN-RELATED"/>
    <property type="match status" value="1"/>
</dbReference>
<evidence type="ECO:0000256" key="4">
    <source>
        <dbReference type="RuleBase" id="RU003887"/>
    </source>
</evidence>
<dbReference type="PANTHER" id="PTHR47683:SF2">
    <property type="entry name" value="RNA-BINDING S4 DOMAIN-CONTAINING PROTEIN"/>
    <property type="match status" value="1"/>
</dbReference>